<feature type="domain" description="Protein kinase" evidence="17">
    <location>
        <begin position="1"/>
        <end position="209"/>
    </location>
</feature>
<evidence type="ECO:0000256" key="16">
    <source>
        <dbReference type="SAM" id="SignalP"/>
    </source>
</evidence>
<evidence type="ECO:0000256" key="8">
    <source>
        <dbReference type="ARBA" id="ARBA00022741"/>
    </source>
</evidence>
<evidence type="ECO:0000256" key="6">
    <source>
        <dbReference type="ARBA" id="ARBA00022553"/>
    </source>
</evidence>
<feature type="active site" description="Proton acceptor" evidence="14">
    <location>
        <position position="86"/>
    </location>
</feature>
<accession>A0A7K7E2J9</accession>
<dbReference type="GO" id="GO:0005737">
    <property type="term" value="C:cytoplasm"/>
    <property type="evidence" value="ECO:0007669"/>
    <property type="project" value="TreeGrafter"/>
</dbReference>
<dbReference type="GO" id="GO:0043066">
    <property type="term" value="P:negative regulation of apoptotic process"/>
    <property type="evidence" value="ECO:0007669"/>
    <property type="project" value="InterPro"/>
</dbReference>
<dbReference type="Pfam" id="PF00069">
    <property type="entry name" value="Pkinase"/>
    <property type="match status" value="1"/>
</dbReference>
<dbReference type="AlphaFoldDB" id="A0A7K7E2J9"/>
<evidence type="ECO:0000256" key="12">
    <source>
        <dbReference type="ARBA" id="ARBA00047899"/>
    </source>
</evidence>
<dbReference type="Gene3D" id="3.30.200.20">
    <property type="entry name" value="Phosphorylase Kinase, domain 1"/>
    <property type="match status" value="1"/>
</dbReference>
<dbReference type="InterPro" id="IPR011009">
    <property type="entry name" value="Kinase-like_dom_sf"/>
</dbReference>
<dbReference type="Gene3D" id="1.10.510.10">
    <property type="entry name" value="Transferase(Phosphotransferase) domain 1"/>
    <property type="match status" value="1"/>
</dbReference>
<comment type="similarity">
    <text evidence="2">Belongs to the protein kinase superfamily. CAMK Ser/Thr protein kinase family. PIM subfamily.</text>
</comment>
<evidence type="ECO:0000313" key="18">
    <source>
        <dbReference type="EMBL" id="NWY39491.1"/>
    </source>
</evidence>
<sequence length="222" mass="25310">GALVPLELVLLWMVSCPGFRGVVRLLDWFELPDGFALVMERPERCQDLWYVLAERGFLPEPVARGLFRQVLQAVRHCTSRGVLHRDIKAENVLVDLTTGEAKLIDFGCGTILQDTLYTRMAGTPEYSPPEWILFGCYHGQPATIWSLGILLYDLVCGHLPFHTAEDIVRGQLFFPPHVSQECQCLIWWCLSMDPADRPSLEDLLEHSWLQEPRLAQETAEIH</sequence>
<proteinExistence type="inferred from homology"/>
<feature type="non-terminal residue" evidence="18">
    <location>
        <position position="222"/>
    </location>
</feature>
<dbReference type="PIRSF" id="PIRSF037993">
    <property type="entry name" value="STPK_Pim-1"/>
    <property type="match status" value="1"/>
</dbReference>
<dbReference type="SMART" id="SM00220">
    <property type="entry name" value="S_TKc"/>
    <property type="match status" value="1"/>
</dbReference>
<feature type="binding site" evidence="15">
    <location>
        <position position="40"/>
    </location>
    <ligand>
        <name>ATP</name>
        <dbReference type="ChEBI" id="CHEBI:30616"/>
    </ligand>
</feature>
<dbReference type="PROSITE" id="PS00108">
    <property type="entry name" value="PROTEIN_KINASE_ST"/>
    <property type="match status" value="1"/>
</dbReference>
<evidence type="ECO:0000256" key="7">
    <source>
        <dbReference type="ARBA" id="ARBA00022679"/>
    </source>
</evidence>
<dbReference type="InterPro" id="IPR000719">
    <property type="entry name" value="Prot_kinase_dom"/>
</dbReference>
<keyword evidence="8" id="KW-0547">Nucleotide-binding</keyword>
<keyword evidence="16" id="KW-0732">Signal</keyword>
<keyword evidence="11" id="KW-1035">Host cytoplasm</keyword>
<dbReference type="InterPro" id="IPR051138">
    <property type="entry name" value="PIM_Ser/Thr_kinase"/>
</dbReference>
<dbReference type="GO" id="GO:0004674">
    <property type="term" value="F:protein serine/threonine kinase activity"/>
    <property type="evidence" value="ECO:0007669"/>
    <property type="project" value="UniProtKB-KW"/>
</dbReference>
<evidence type="ECO:0000256" key="2">
    <source>
        <dbReference type="ARBA" id="ARBA00005505"/>
    </source>
</evidence>
<dbReference type="EMBL" id="VZSL01000028">
    <property type="protein sequence ID" value="NWY39491.1"/>
    <property type="molecule type" value="Genomic_DNA"/>
</dbReference>
<dbReference type="Proteomes" id="UP000573818">
    <property type="component" value="Unassembled WGS sequence"/>
</dbReference>
<keyword evidence="7" id="KW-0808">Transferase</keyword>
<gene>
    <name evidence="18" type="primary">Pim1_3</name>
    <name evidence="18" type="ORF">SYLATR_R10727</name>
</gene>
<evidence type="ECO:0000259" key="17">
    <source>
        <dbReference type="PROSITE" id="PS50011"/>
    </source>
</evidence>
<evidence type="ECO:0000256" key="1">
    <source>
        <dbReference type="ARBA" id="ARBA00004192"/>
    </source>
</evidence>
<evidence type="ECO:0000256" key="13">
    <source>
        <dbReference type="ARBA" id="ARBA00048679"/>
    </source>
</evidence>
<keyword evidence="19" id="KW-1185">Reference proteome</keyword>
<comment type="caution">
    <text evidence="18">The sequence shown here is derived from an EMBL/GenBank/DDBJ whole genome shotgun (WGS) entry which is preliminary data.</text>
</comment>
<keyword evidence="5" id="KW-0723">Serine/threonine-protein kinase</keyword>
<dbReference type="EC" id="2.7.11.1" evidence="3"/>
<feature type="non-terminal residue" evidence="18">
    <location>
        <position position="1"/>
    </location>
</feature>
<organism evidence="18 19">
    <name type="scientific">Sylvia atricapilla</name>
    <name type="common">blackcap</name>
    <dbReference type="NCBI Taxonomy" id="48155"/>
    <lineage>
        <taxon>Eukaryota</taxon>
        <taxon>Metazoa</taxon>
        <taxon>Chordata</taxon>
        <taxon>Craniata</taxon>
        <taxon>Vertebrata</taxon>
        <taxon>Euteleostomi</taxon>
        <taxon>Archelosauria</taxon>
        <taxon>Archosauria</taxon>
        <taxon>Dinosauria</taxon>
        <taxon>Saurischia</taxon>
        <taxon>Theropoda</taxon>
        <taxon>Coelurosauria</taxon>
        <taxon>Aves</taxon>
        <taxon>Neognathae</taxon>
        <taxon>Neoaves</taxon>
        <taxon>Telluraves</taxon>
        <taxon>Australaves</taxon>
        <taxon>Passeriformes</taxon>
        <taxon>Sylvioidea</taxon>
        <taxon>Sylviidae</taxon>
        <taxon>Sylviinae</taxon>
        <taxon>Sylvia</taxon>
    </lineage>
</organism>
<dbReference type="PROSITE" id="PS50011">
    <property type="entry name" value="PROTEIN_KINASE_DOM"/>
    <property type="match status" value="1"/>
</dbReference>
<protein>
    <recommendedName>
        <fullName evidence="4">Serine/threonine-protein kinase 1</fullName>
        <ecNumber evidence="3">2.7.11.1</ecNumber>
    </recommendedName>
</protein>
<evidence type="ECO:0000256" key="4">
    <source>
        <dbReference type="ARBA" id="ARBA00016885"/>
    </source>
</evidence>
<reference evidence="18 19" key="1">
    <citation type="submission" date="2019-09" db="EMBL/GenBank/DDBJ databases">
        <title>Bird 10,000 Genomes (B10K) Project - Family phase.</title>
        <authorList>
            <person name="Zhang G."/>
        </authorList>
    </citation>
    <scope>NUCLEOTIDE SEQUENCE [LARGE SCALE GENOMIC DNA]</scope>
    <source>
        <strain evidence="18">OUT-0013</strain>
        <tissue evidence="18">Blood</tissue>
    </source>
</reference>
<evidence type="ECO:0000256" key="15">
    <source>
        <dbReference type="PIRSR" id="PIRSR037993-2"/>
    </source>
</evidence>
<dbReference type="PANTHER" id="PTHR22984">
    <property type="entry name" value="SERINE/THREONINE-PROTEIN KINASE PIM"/>
    <property type="match status" value="1"/>
</dbReference>
<dbReference type="SUPFAM" id="SSF56112">
    <property type="entry name" value="Protein kinase-like (PK-like)"/>
    <property type="match status" value="1"/>
</dbReference>
<name>A0A7K7E2J9_9SYLV</name>
<feature type="signal peptide" evidence="16">
    <location>
        <begin position="1"/>
        <end position="21"/>
    </location>
</feature>
<evidence type="ECO:0000256" key="14">
    <source>
        <dbReference type="PIRSR" id="PIRSR037993-1"/>
    </source>
</evidence>
<dbReference type="GO" id="GO:0007346">
    <property type="term" value="P:regulation of mitotic cell cycle"/>
    <property type="evidence" value="ECO:0007669"/>
    <property type="project" value="TreeGrafter"/>
</dbReference>
<evidence type="ECO:0000256" key="9">
    <source>
        <dbReference type="ARBA" id="ARBA00022777"/>
    </source>
</evidence>
<dbReference type="PANTHER" id="PTHR22984:SF25">
    <property type="entry name" value="PROTEIN KINASE DOMAIN-CONTAINING PROTEIN"/>
    <property type="match status" value="1"/>
</dbReference>
<feature type="chain" id="PRO_5029615725" description="Serine/threonine-protein kinase 1" evidence="16">
    <location>
        <begin position="22"/>
        <end position="222"/>
    </location>
</feature>
<evidence type="ECO:0000256" key="10">
    <source>
        <dbReference type="ARBA" id="ARBA00022840"/>
    </source>
</evidence>
<dbReference type="InterPro" id="IPR017348">
    <property type="entry name" value="PIM1/2/3"/>
</dbReference>
<evidence type="ECO:0000313" key="19">
    <source>
        <dbReference type="Proteomes" id="UP000573818"/>
    </source>
</evidence>
<evidence type="ECO:0000256" key="11">
    <source>
        <dbReference type="ARBA" id="ARBA00023200"/>
    </source>
</evidence>
<keyword evidence="6" id="KW-0597">Phosphoprotein</keyword>
<evidence type="ECO:0000256" key="3">
    <source>
        <dbReference type="ARBA" id="ARBA00012513"/>
    </source>
</evidence>
<comment type="catalytic activity">
    <reaction evidence="12">
        <text>L-threonyl-[protein] + ATP = O-phospho-L-threonyl-[protein] + ADP + H(+)</text>
        <dbReference type="Rhea" id="RHEA:46608"/>
        <dbReference type="Rhea" id="RHEA-COMP:11060"/>
        <dbReference type="Rhea" id="RHEA-COMP:11605"/>
        <dbReference type="ChEBI" id="CHEBI:15378"/>
        <dbReference type="ChEBI" id="CHEBI:30013"/>
        <dbReference type="ChEBI" id="CHEBI:30616"/>
        <dbReference type="ChEBI" id="CHEBI:61977"/>
        <dbReference type="ChEBI" id="CHEBI:456216"/>
        <dbReference type="EC" id="2.7.11.1"/>
    </reaction>
</comment>
<keyword evidence="9 18" id="KW-0418">Kinase</keyword>
<feature type="binding site" evidence="15">
    <location>
        <position position="47"/>
    </location>
    <ligand>
        <name>ATP</name>
        <dbReference type="ChEBI" id="CHEBI:30616"/>
    </ligand>
</feature>
<evidence type="ECO:0000256" key="5">
    <source>
        <dbReference type="ARBA" id="ARBA00022527"/>
    </source>
</evidence>
<keyword evidence="10 15" id="KW-0067">ATP-binding</keyword>
<comment type="catalytic activity">
    <reaction evidence="13">
        <text>L-seryl-[protein] + ATP = O-phospho-L-seryl-[protein] + ADP + H(+)</text>
        <dbReference type="Rhea" id="RHEA:17989"/>
        <dbReference type="Rhea" id="RHEA-COMP:9863"/>
        <dbReference type="Rhea" id="RHEA-COMP:11604"/>
        <dbReference type="ChEBI" id="CHEBI:15378"/>
        <dbReference type="ChEBI" id="CHEBI:29999"/>
        <dbReference type="ChEBI" id="CHEBI:30616"/>
        <dbReference type="ChEBI" id="CHEBI:83421"/>
        <dbReference type="ChEBI" id="CHEBI:456216"/>
        <dbReference type="EC" id="2.7.11.1"/>
    </reaction>
</comment>
<dbReference type="GO" id="GO:0005524">
    <property type="term" value="F:ATP binding"/>
    <property type="evidence" value="ECO:0007669"/>
    <property type="project" value="UniProtKB-KW"/>
</dbReference>
<dbReference type="InterPro" id="IPR008271">
    <property type="entry name" value="Ser/Thr_kinase_AS"/>
</dbReference>
<comment type="subcellular location">
    <subcellularLocation>
        <location evidence="1">Host cytoplasm</location>
    </subcellularLocation>
</comment>